<evidence type="ECO:0000259" key="2">
    <source>
        <dbReference type="PROSITE" id="PS50106"/>
    </source>
</evidence>
<dbReference type="InterPro" id="IPR001478">
    <property type="entry name" value="PDZ"/>
</dbReference>
<feature type="compositionally biased region" description="Basic and acidic residues" evidence="1">
    <location>
        <begin position="13"/>
        <end position="28"/>
    </location>
</feature>
<reference evidence="3 4" key="1">
    <citation type="journal article" date="2021" name="Elife">
        <title>Chloroplast acquisition without the gene transfer in kleptoplastic sea slugs, Plakobranchus ocellatus.</title>
        <authorList>
            <person name="Maeda T."/>
            <person name="Takahashi S."/>
            <person name="Yoshida T."/>
            <person name="Shimamura S."/>
            <person name="Takaki Y."/>
            <person name="Nagai Y."/>
            <person name="Toyoda A."/>
            <person name="Suzuki Y."/>
            <person name="Arimoto A."/>
            <person name="Ishii H."/>
            <person name="Satoh N."/>
            <person name="Nishiyama T."/>
            <person name="Hasebe M."/>
            <person name="Maruyama T."/>
            <person name="Minagawa J."/>
            <person name="Obokata J."/>
            <person name="Shigenobu S."/>
        </authorList>
    </citation>
    <scope>NUCLEOTIDE SEQUENCE [LARGE SCALE GENOMIC DNA]</scope>
</reference>
<dbReference type="PROSITE" id="PS50106">
    <property type="entry name" value="PDZ"/>
    <property type="match status" value="1"/>
</dbReference>
<feature type="region of interest" description="Disordered" evidence="1">
    <location>
        <begin position="1"/>
        <end position="47"/>
    </location>
</feature>
<dbReference type="Gene3D" id="2.30.42.10">
    <property type="match status" value="1"/>
</dbReference>
<feature type="non-terminal residue" evidence="3">
    <location>
        <position position="331"/>
    </location>
</feature>
<feature type="compositionally biased region" description="Basic residues" evidence="1">
    <location>
        <begin position="321"/>
        <end position="331"/>
    </location>
</feature>
<name>A0AAV4H2C3_9GAST</name>
<feature type="compositionally biased region" description="Polar residues" evidence="1">
    <location>
        <begin position="72"/>
        <end position="82"/>
    </location>
</feature>
<organism evidence="3 4">
    <name type="scientific">Elysia marginata</name>
    <dbReference type="NCBI Taxonomy" id="1093978"/>
    <lineage>
        <taxon>Eukaryota</taxon>
        <taxon>Metazoa</taxon>
        <taxon>Spiralia</taxon>
        <taxon>Lophotrochozoa</taxon>
        <taxon>Mollusca</taxon>
        <taxon>Gastropoda</taxon>
        <taxon>Heterobranchia</taxon>
        <taxon>Euthyneura</taxon>
        <taxon>Panpulmonata</taxon>
        <taxon>Sacoglossa</taxon>
        <taxon>Placobranchoidea</taxon>
        <taxon>Plakobranchidae</taxon>
        <taxon>Elysia</taxon>
    </lineage>
</organism>
<feature type="region of interest" description="Disordered" evidence="1">
    <location>
        <begin position="72"/>
        <end position="120"/>
    </location>
</feature>
<keyword evidence="4" id="KW-1185">Reference proteome</keyword>
<feature type="compositionally biased region" description="Polar residues" evidence="1">
    <location>
        <begin position="171"/>
        <end position="182"/>
    </location>
</feature>
<proteinExistence type="predicted"/>
<dbReference type="AlphaFoldDB" id="A0AAV4H2C3"/>
<dbReference type="SUPFAM" id="SSF50156">
    <property type="entry name" value="PDZ domain-like"/>
    <property type="match status" value="1"/>
</dbReference>
<evidence type="ECO:0000313" key="3">
    <source>
        <dbReference type="EMBL" id="GFR90966.1"/>
    </source>
</evidence>
<dbReference type="EMBL" id="BMAT01001706">
    <property type="protein sequence ID" value="GFR90966.1"/>
    <property type="molecule type" value="Genomic_DNA"/>
</dbReference>
<evidence type="ECO:0000313" key="4">
    <source>
        <dbReference type="Proteomes" id="UP000762676"/>
    </source>
</evidence>
<accession>A0AAV4H2C3</accession>
<feature type="domain" description="PDZ" evidence="2">
    <location>
        <begin position="206"/>
        <end position="273"/>
    </location>
</feature>
<gene>
    <name evidence="3" type="ORF">ElyMa_000832200</name>
</gene>
<dbReference type="Proteomes" id="UP000762676">
    <property type="component" value="Unassembled WGS sequence"/>
</dbReference>
<evidence type="ECO:0000256" key="1">
    <source>
        <dbReference type="SAM" id="MobiDB-lite"/>
    </source>
</evidence>
<feature type="region of interest" description="Disordered" evidence="1">
    <location>
        <begin position="143"/>
        <end position="189"/>
    </location>
</feature>
<comment type="caution">
    <text evidence="3">The sequence shown here is derived from an EMBL/GenBank/DDBJ whole genome shotgun (WGS) entry which is preliminary data.</text>
</comment>
<dbReference type="InterPro" id="IPR036034">
    <property type="entry name" value="PDZ_sf"/>
</dbReference>
<feature type="compositionally biased region" description="Low complexity" evidence="1">
    <location>
        <begin position="90"/>
        <end position="109"/>
    </location>
</feature>
<protein>
    <recommendedName>
        <fullName evidence="2">PDZ domain-containing protein</fullName>
    </recommendedName>
</protein>
<sequence length="331" mass="36664">MDTTVAKRATLRPRQEQRSTESLVDTRPKKLGTSIERSKSPARHYGSDLVVRGEGQRRDSVTRSMLCHSNSLTSCTRKTSPISEGHLGVTDTTSTSTFSSFRDSSMSDRGTASPSLPRSPATFRTIRQDAFSLNSSCLSLGSANEARGRDSGRGYLRSPVNTTSRSRDSLHSQSLQVKQQGRASPKQIGETSLQKWTRAGFHEVYLVTLSHHPKEPQFGLRISGGVQDNLYVCRALVASVATDLRAKIHEGHEVLEWNGETLRGQSFDHVVSVTLQPCVQAVLLVHPFIKKDPRAFCDEPTVLLQSLDQTPRESPELQAKTTKRRMLPRTP</sequence>
<feature type="region of interest" description="Disordered" evidence="1">
    <location>
        <begin position="307"/>
        <end position="331"/>
    </location>
</feature>